<gene>
    <name evidence="1" type="ORF">PGTUg99_023203</name>
</gene>
<comment type="caution">
    <text evidence="1">The sequence shown here is derived from an EMBL/GenBank/DDBJ whole genome shotgun (WGS) entry which is preliminary data.</text>
</comment>
<proteinExistence type="predicted"/>
<accession>A0A5B0SLM4</accession>
<organism evidence="1 2">
    <name type="scientific">Puccinia graminis f. sp. tritici</name>
    <dbReference type="NCBI Taxonomy" id="56615"/>
    <lineage>
        <taxon>Eukaryota</taxon>
        <taxon>Fungi</taxon>
        <taxon>Dikarya</taxon>
        <taxon>Basidiomycota</taxon>
        <taxon>Pucciniomycotina</taxon>
        <taxon>Pucciniomycetes</taxon>
        <taxon>Pucciniales</taxon>
        <taxon>Pucciniaceae</taxon>
        <taxon>Puccinia</taxon>
    </lineage>
</organism>
<evidence type="ECO:0000313" key="2">
    <source>
        <dbReference type="Proteomes" id="UP000325313"/>
    </source>
</evidence>
<reference evidence="1 2" key="1">
    <citation type="submission" date="2019-05" db="EMBL/GenBank/DDBJ databases">
        <title>Emergence of the Ug99 lineage of the wheat stem rust pathogen through somatic hybridization.</title>
        <authorList>
            <person name="Li F."/>
            <person name="Upadhyaya N.M."/>
            <person name="Sperschneider J."/>
            <person name="Matny O."/>
            <person name="Nguyen-Phuc H."/>
            <person name="Mago R."/>
            <person name="Raley C."/>
            <person name="Miller M.E."/>
            <person name="Silverstein K.A.T."/>
            <person name="Henningsen E."/>
            <person name="Hirsch C.D."/>
            <person name="Visser B."/>
            <person name="Pretorius Z.A."/>
            <person name="Steffenson B.J."/>
            <person name="Schwessinger B."/>
            <person name="Dodds P.N."/>
            <person name="Figueroa M."/>
        </authorList>
    </citation>
    <scope>NUCLEOTIDE SEQUENCE [LARGE SCALE GENOMIC DNA]</scope>
    <source>
        <strain evidence="1 2">Ug99</strain>
    </source>
</reference>
<dbReference type="EMBL" id="VDEP01000001">
    <property type="protein sequence ID" value="KAA1138851.1"/>
    <property type="molecule type" value="Genomic_DNA"/>
</dbReference>
<dbReference type="AlphaFoldDB" id="A0A5B0SLM4"/>
<evidence type="ECO:0000313" key="1">
    <source>
        <dbReference type="EMBL" id="KAA1138851.1"/>
    </source>
</evidence>
<sequence length="102" mass="10410">MSTACVPGVIVDLAPEVIANEAPVFTADIAPESINGPEVVAGPNPKVFAKGAPVTELNEFNNGIIPVVMEVKASSGAGANDSPVAIVDEFPVLLPWNKASTN</sequence>
<dbReference type="Proteomes" id="UP000325313">
    <property type="component" value="Unassembled WGS sequence"/>
</dbReference>
<protein>
    <submittedName>
        <fullName evidence="1">Uncharacterized protein</fullName>
    </submittedName>
</protein>
<name>A0A5B0SLM4_PUCGR</name>